<keyword evidence="5" id="KW-1185">Reference proteome</keyword>
<keyword evidence="1 3" id="KW-0663">Pyridoxal phosphate</keyword>
<dbReference type="EMBL" id="JBBUTH010000003">
    <property type="protein sequence ID" value="MEK8049894.1"/>
    <property type="molecule type" value="Genomic_DNA"/>
</dbReference>
<dbReference type="PIRSF" id="PIRSF000390">
    <property type="entry name" value="PLP_StrS"/>
    <property type="match status" value="1"/>
</dbReference>
<proteinExistence type="inferred from homology"/>
<dbReference type="Pfam" id="PF01041">
    <property type="entry name" value="DegT_DnrJ_EryC1"/>
    <property type="match status" value="1"/>
</dbReference>
<evidence type="ECO:0000313" key="4">
    <source>
        <dbReference type="EMBL" id="MEK8049894.1"/>
    </source>
</evidence>
<sequence>MSSKPPITVTQPFLPPLDEFIPYLERIWQSKWLTNNGPFHQQLENELCERLGVEHLALVSNATLGLVTAMQTLRISGEVITTPYSFVATTHSLVWNNLKPVFVDIDARTLNIDVDLIEAAITPNTTAIMPVHCYAHPCEVERIQRIADTYGLKVIYDAAHAFGVTHKGQSLLRHGDLSILSFHATKVFNTFEGGAIVCPDLKTKQRIDYLKNFGFADEVTVMAPGINAKMNEVQAAFGLLQLKHIDGALAMRKAVDQRYRDALANHPWLEVPALADDTEHNYSYFPVLVNRTHAHTRDAVYQQLRSAGVHARRYFFPLISNMPMYRGLPSANPERLPVANDVADRVLCLPIYPDLSTDDQQRIIDLLCR</sequence>
<dbReference type="InterPro" id="IPR015424">
    <property type="entry name" value="PyrdxlP-dep_Trfase"/>
</dbReference>
<dbReference type="SUPFAM" id="SSF53383">
    <property type="entry name" value="PLP-dependent transferases"/>
    <property type="match status" value="1"/>
</dbReference>
<dbReference type="InterPro" id="IPR000653">
    <property type="entry name" value="DegT/StrS_aminotransferase"/>
</dbReference>
<evidence type="ECO:0000313" key="5">
    <source>
        <dbReference type="Proteomes" id="UP001365405"/>
    </source>
</evidence>
<dbReference type="EC" id="2.6.1.-" evidence="4"/>
<name>A0ABU9CGM3_9BURK</name>
<dbReference type="Proteomes" id="UP001365405">
    <property type="component" value="Unassembled WGS sequence"/>
</dbReference>
<dbReference type="Gene3D" id="3.40.640.10">
    <property type="entry name" value="Type I PLP-dependent aspartate aminotransferase-like (Major domain)"/>
    <property type="match status" value="1"/>
</dbReference>
<comment type="similarity">
    <text evidence="2 3">Belongs to the DegT/DnrJ/EryC1 family.</text>
</comment>
<organism evidence="4 5">
    <name type="scientific">Pseudaquabacterium inlustre</name>
    <dbReference type="NCBI Taxonomy" id="2984192"/>
    <lineage>
        <taxon>Bacteria</taxon>
        <taxon>Pseudomonadati</taxon>
        <taxon>Pseudomonadota</taxon>
        <taxon>Betaproteobacteria</taxon>
        <taxon>Burkholderiales</taxon>
        <taxon>Sphaerotilaceae</taxon>
        <taxon>Pseudaquabacterium</taxon>
    </lineage>
</organism>
<gene>
    <name evidence="4" type="ORF">AACH10_06570</name>
</gene>
<dbReference type="PANTHER" id="PTHR30244:SF9">
    <property type="entry name" value="PROTEIN RV3402C"/>
    <property type="match status" value="1"/>
</dbReference>
<dbReference type="GO" id="GO:0008483">
    <property type="term" value="F:transaminase activity"/>
    <property type="evidence" value="ECO:0007669"/>
    <property type="project" value="UniProtKB-KW"/>
</dbReference>
<dbReference type="InterPro" id="IPR015421">
    <property type="entry name" value="PyrdxlP-dep_Trfase_major"/>
</dbReference>
<protein>
    <submittedName>
        <fullName evidence="4">DegT/DnrJ/EryC1/StrS family aminotransferase</fullName>
        <ecNumber evidence="4">2.6.1.-</ecNumber>
    </submittedName>
</protein>
<keyword evidence="4" id="KW-0032">Aminotransferase</keyword>
<keyword evidence="4" id="KW-0808">Transferase</keyword>
<accession>A0ABU9CGM3</accession>
<dbReference type="CDD" id="cd00616">
    <property type="entry name" value="AHBA_syn"/>
    <property type="match status" value="1"/>
</dbReference>
<dbReference type="PANTHER" id="PTHR30244">
    <property type="entry name" value="TRANSAMINASE"/>
    <property type="match status" value="1"/>
</dbReference>
<evidence type="ECO:0000256" key="2">
    <source>
        <dbReference type="ARBA" id="ARBA00037999"/>
    </source>
</evidence>
<dbReference type="RefSeq" id="WP_341409565.1">
    <property type="nucleotide sequence ID" value="NZ_JBBUTH010000003.1"/>
</dbReference>
<comment type="caution">
    <text evidence="4">The sequence shown here is derived from an EMBL/GenBank/DDBJ whole genome shotgun (WGS) entry which is preliminary data.</text>
</comment>
<evidence type="ECO:0000256" key="3">
    <source>
        <dbReference type="RuleBase" id="RU004508"/>
    </source>
</evidence>
<reference evidence="4 5" key="1">
    <citation type="submission" date="2024-04" db="EMBL/GenBank/DDBJ databases">
        <title>Novel species of the genus Ideonella isolated from streams.</title>
        <authorList>
            <person name="Lu H."/>
        </authorList>
    </citation>
    <scope>NUCLEOTIDE SEQUENCE [LARGE SCALE GENOMIC DNA]</scope>
    <source>
        <strain evidence="4 5">DXS22W</strain>
    </source>
</reference>
<evidence type="ECO:0000256" key="1">
    <source>
        <dbReference type="ARBA" id="ARBA00022898"/>
    </source>
</evidence>